<evidence type="ECO:0000256" key="4">
    <source>
        <dbReference type="ARBA" id="ARBA00022475"/>
    </source>
</evidence>
<accession>D7WAE2</accession>
<feature type="compositionally biased region" description="Basic and acidic residues" evidence="9">
    <location>
        <begin position="19"/>
        <end position="34"/>
    </location>
</feature>
<protein>
    <submittedName>
        <fullName evidence="11">ABC transporter, permease protein</fullName>
    </submittedName>
</protein>
<feature type="transmembrane region" description="Helical" evidence="8">
    <location>
        <begin position="253"/>
        <end position="275"/>
    </location>
</feature>
<reference evidence="11" key="1">
    <citation type="submission" date="2010-06" db="EMBL/GenBank/DDBJ databases">
        <authorList>
            <person name="Muzny D."/>
            <person name="Qin X."/>
            <person name="Buhay C."/>
            <person name="Dugan-Rocha S."/>
            <person name="Ding Y."/>
            <person name="Chen G."/>
            <person name="Hawes A."/>
            <person name="Holder M."/>
            <person name="Jhangiani S."/>
            <person name="Johnson A."/>
            <person name="Khan Z."/>
            <person name="Li Z."/>
            <person name="Liu W."/>
            <person name="Liu X."/>
            <person name="Perez L."/>
            <person name="Shen H."/>
            <person name="Wang Q."/>
            <person name="Watt J."/>
            <person name="Xi L."/>
            <person name="Xin Y."/>
            <person name="Zhou J."/>
            <person name="Deng J."/>
            <person name="Jiang H."/>
            <person name="Liu Y."/>
            <person name="Qu J."/>
            <person name="Song X.-Z."/>
            <person name="Zhang L."/>
            <person name="Villasana D."/>
            <person name="Johnson A."/>
            <person name="Liu J."/>
            <person name="Liyanage D."/>
            <person name="Lorensuhewa L."/>
            <person name="Robinson T."/>
            <person name="Song A."/>
            <person name="Song B.-B."/>
            <person name="Dinh H."/>
            <person name="Thornton R."/>
            <person name="Coyle M."/>
            <person name="Francisco L."/>
            <person name="Jackson L."/>
            <person name="Javaid M."/>
            <person name="Korchina V."/>
            <person name="Kovar C."/>
            <person name="Mata R."/>
            <person name="Mathew T."/>
            <person name="Ngo R."/>
            <person name="Nguyen L."/>
            <person name="Nguyen N."/>
            <person name="Okwuonu G."/>
            <person name="Ongeri F."/>
            <person name="Pham C."/>
            <person name="Simmons D."/>
            <person name="Wilczek-Boney K."/>
            <person name="Hale W."/>
            <person name="Jakkamsetti A."/>
            <person name="Pham P."/>
            <person name="Ruth R."/>
            <person name="San Lucas F."/>
            <person name="Warren J."/>
            <person name="Zhang J."/>
            <person name="Zhao Z."/>
            <person name="Zhou C."/>
            <person name="Zhu D."/>
            <person name="Lee S."/>
            <person name="Bess C."/>
            <person name="Blankenburg K."/>
            <person name="Forbes L."/>
            <person name="Fu Q."/>
            <person name="Gubbala S."/>
            <person name="Hirani K."/>
            <person name="Jayaseelan J.C."/>
            <person name="Lara F."/>
            <person name="Munidasa M."/>
            <person name="Palculict T."/>
            <person name="Patil S."/>
            <person name="Pu L.-L."/>
            <person name="Saada N."/>
            <person name="Tang L."/>
            <person name="Weissenberger G."/>
            <person name="Zhu Y."/>
            <person name="Hemphill L."/>
            <person name="Shang Y."/>
            <person name="Youmans B."/>
            <person name="Ayvaz T."/>
            <person name="Ross M."/>
            <person name="Santibanez J."/>
            <person name="Aqrawi P."/>
            <person name="Gross S."/>
            <person name="Joshi V."/>
            <person name="Fowler G."/>
            <person name="Nazareth L."/>
            <person name="Reid J."/>
            <person name="Worley K."/>
            <person name="Petrosino J."/>
            <person name="Highlander S."/>
            <person name="Gibbs R."/>
        </authorList>
    </citation>
    <scope>NUCLEOTIDE SEQUENCE [LARGE SCALE GENOMIC DNA]</scope>
    <source>
        <strain evidence="11">ATCC 33030</strain>
    </source>
</reference>
<comment type="caution">
    <text evidence="11">The sequence shown here is derived from an EMBL/GenBank/DDBJ whole genome shotgun (WGS) entry which is preliminary data.</text>
</comment>
<evidence type="ECO:0000313" key="11">
    <source>
        <dbReference type="EMBL" id="EFK54823.1"/>
    </source>
</evidence>
<comment type="subcellular location">
    <subcellularLocation>
        <location evidence="1 8">Cell membrane</location>
        <topology evidence="1 8">Multi-pass membrane protein</topology>
    </subcellularLocation>
</comment>
<organism evidence="11 12">
    <name type="scientific">Corynebacterium genitalium ATCC 33030</name>
    <dbReference type="NCBI Taxonomy" id="585529"/>
    <lineage>
        <taxon>Bacteria</taxon>
        <taxon>Bacillati</taxon>
        <taxon>Actinomycetota</taxon>
        <taxon>Actinomycetes</taxon>
        <taxon>Mycobacteriales</taxon>
        <taxon>Corynebacteriaceae</taxon>
        <taxon>Corynebacterium</taxon>
    </lineage>
</organism>
<dbReference type="RefSeq" id="WP_005286211.1">
    <property type="nucleotide sequence ID" value="NZ_CM000961.1"/>
</dbReference>
<dbReference type="EMBL" id="ACLJ02000001">
    <property type="protein sequence ID" value="EFK54823.1"/>
    <property type="molecule type" value="Genomic_DNA"/>
</dbReference>
<feature type="domain" description="ABC transmembrane type-1" evidence="10">
    <location>
        <begin position="94"/>
        <end position="302"/>
    </location>
</feature>
<feature type="transmembrane region" description="Helical" evidence="8">
    <location>
        <begin position="175"/>
        <end position="204"/>
    </location>
</feature>
<evidence type="ECO:0000256" key="6">
    <source>
        <dbReference type="ARBA" id="ARBA00022989"/>
    </source>
</evidence>
<keyword evidence="6 8" id="KW-1133">Transmembrane helix</keyword>
<dbReference type="PROSITE" id="PS50928">
    <property type="entry name" value="ABC_TM1"/>
    <property type="match status" value="1"/>
</dbReference>
<dbReference type="eggNOG" id="COG4132">
    <property type="taxonomic scope" value="Bacteria"/>
</dbReference>
<dbReference type="STRING" id="585529.HMPREF0291_10081"/>
<dbReference type="Gene3D" id="1.10.3720.10">
    <property type="entry name" value="MetI-like"/>
    <property type="match status" value="1"/>
</dbReference>
<dbReference type="PANTHER" id="PTHR42929:SF1">
    <property type="entry name" value="INNER MEMBRANE ABC TRANSPORTER PERMEASE PROTEIN YDCU-RELATED"/>
    <property type="match status" value="1"/>
</dbReference>
<dbReference type="CDD" id="cd06261">
    <property type="entry name" value="TM_PBP2"/>
    <property type="match status" value="1"/>
</dbReference>
<dbReference type="PANTHER" id="PTHR42929">
    <property type="entry name" value="INNER MEMBRANE ABC TRANSPORTER PERMEASE PROTEIN YDCU-RELATED-RELATED"/>
    <property type="match status" value="1"/>
</dbReference>
<dbReference type="InterPro" id="IPR035906">
    <property type="entry name" value="MetI-like_sf"/>
</dbReference>
<feature type="transmembrane region" description="Helical" evidence="8">
    <location>
        <begin position="225"/>
        <end position="247"/>
    </location>
</feature>
<keyword evidence="4" id="KW-1003">Cell membrane</keyword>
<sequence length="317" mass="34159">MSSAVSSSQDAVEPQSTLGHDENGKKKEKRERTPKGKFSFNPASLGALPYFLFLAVFLIMPILANTLKSFQDPQGNFTLATMGEAMGSTYRSAFVLTFNLSLFTAVVGGFFGVLLAWALTHDRRPGKLSGLINSFSALAAQSGGVGLAYAFIALLGTEGLLTVAIANGWPGFRDVFSLTGFWGVSLVYLYFQIPLMATLMLPAIQGIRKEWYDAASSLGATRSQYIKDVVIPVLWPAILGSLLLLFANAFAAYATAFALAGGSLNLVPILIGFFISGNVLLNPGLAAALVTWMMLIIIAAMALRIYFTRRSEKWLNQ</sequence>
<keyword evidence="7 8" id="KW-0472">Membrane</keyword>
<evidence type="ECO:0000259" key="10">
    <source>
        <dbReference type="PROSITE" id="PS50928"/>
    </source>
</evidence>
<dbReference type="GO" id="GO:0005886">
    <property type="term" value="C:plasma membrane"/>
    <property type="evidence" value="ECO:0007669"/>
    <property type="project" value="UniProtKB-SubCell"/>
</dbReference>
<evidence type="ECO:0000256" key="3">
    <source>
        <dbReference type="ARBA" id="ARBA00022448"/>
    </source>
</evidence>
<name>D7WAE2_9CORY</name>
<feature type="transmembrane region" description="Helical" evidence="8">
    <location>
        <begin position="38"/>
        <end position="64"/>
    </location>
</feature>
<keyword evidence="5 8" id="KW-0812">Transmembrane</keyword>
<dbReference type="InterPro" id="IPR000515">
    <property type="entry name" value="MetI-like"/>
</dbReference>
<evidence type="ECO:0000256" key="5">
    <source>
        <dbReference type="ARBA" id="ARBA00022692"/>
    </source>
</evidence>
<comment type="similarity">
    <text evidence="2">Belongs to the binding-protein-dependent transport system permease family. CysTW subfamily.</text>
</comment>
<feature type="transmembrane region" description="Helical" evidence="8">
    <location>
        <begin position="287"/>
        <end position="307"/>
    </location>
</feature>
<keyword evidence="3 8" id="KW-0813">Transport</keyword>
<feature type="transmembrane region" description="Helical" evidence="8">
    <location>
        <begin position="93"/>
        <end position="119"/>
    </location>
</feature>
<proteinExistence type="inferred from homology"/>
<dbReference type="HOGENOM" id="CLU_016047_18_6_11"/>
<dbReference type="AlphaFoldDB" id="D7WAE2"/>
<evidence type="ECO:0000256" key="8">
    <source>
        <dbReference type="RuleBase" id="RU363032"/>
    </source>
</evidence>
<evidence type="ECO:0000256" key="7">
    <source>
        <dbReference type="ARBA" id="ARBA00023136"/>
    </source>
</evidence>
<dbReference type="SUPFAM" id="SSF161098">
    <property type="entry name" value="MetI-like"/>
    <property type="match status" value="1"/>
</dbReference>
<evidence type="ECO:0000256" key="2">
    <source>
        <dbReference type="ARBA" id="ARBA00007069"/>
    </source>
</evidence>
<evidence type="ECO:0000256" key="1">
    <source>
        <dbReference type="ARBA" id="ARBA00004651"/>
    </source>
</evidence>
<keyword evidence="12" id="KW-1185">Reference proteome</keyword>
<dbReference type="Proteomes" id="UP000004208">
    <property type="component" value="Unassembled WGS sequence"/>
</dbReference>
<gene>
    <name evidence="11" type="ORF">HMPREF0291_10081</name>
</gene>
<dbReference type="Pfam" id="PF00528">
    <property type="entry name" value="BPD_transp_1"/>
    <property type="match status" value="1"/>
</dbReference>
<evidence type="ECO:0000256" key="9">
    <source>
        <dbReference type="SAM" id="MobiDB-lite"/>
    </source>
</evidence>
<dbReference type="GO" id="GO:0055085">
    <property type="term" value="P:transmembrane transport"/>
    <property type="evidence" value="ECO:0007669"/>
    <property type="project" value="InterPro"/>
</dbReference>
<feature type="region of interest" description="Disordered" evidence="9">
    <location>
        <begin position="1"/>
        <end position="35"/>
    </location>
</feature>
<evidence type="ECO:0000313" key="12">
    <source>
        <dbReference type="Proteomes" id="UP000004208"/>
    </source>
</evidence>
<feature type="compositionally biased region" description="Polar residues" evidence="9">
    <location>
        <begin position="1"/>
        <end position="18"/>
    </location>
</feature>